<evidence type="ECO:0000313" key="4">
    <source>
        <dbReference type="Proteomes" id="UP001611383"/>
    </source>
</evidence>
<dbReference type="PROSITE" id="PS50404">
    <property type="entry name" value="GST_NTER"/>
    <property type="match status" value="1"/>
</dbReference>
<feature type="domain" description="GST C-terminal" evidence="2">
    <location>
        <begin position="104"/>
        <end position="237"/>
    </location>
</feature>
<reference evidence="3 4" key="1">
    <citation type="submission" date="2019-08" db="EMBL/GenBank/DDBJ databases">
        <title>Archangium and Cystobacter genomes.</title>
        <authorList>
            <person name="Chen I.-C.K."/>
            <person name="Wielgoss S."/>
        </authorList>
    </citation>
    <scope>NUCLEOTIDE SEQUENCE [LARGE SCALE GENOMIC DNA]</scope>
    <source>
        <strain evidence="3 4">Cbm 6</strain>
    </source>
</reference>
<dbReference type="InterPro" id="IPR036282">
    <property type="entry name" value="Glutathione-S-Trfase_C_sf"/>
</dbReference>
<dbReference type="InterPro" id="IPR040079">
    <property type="entry name" value="Glutathione_S-Trfase"/>
</dbReference>
<keyword evidence="4" id="KW-1185">Reference proteome</keyword>
<dbReference type="Gene3D" id="3.40.30.10">
    <property type="entry name" value="Glutaredoxin"/>
    <property type="match status" value="1"/>
</dbReference>
<dbReference type="Gene3D" id="1.20.1050.10">
    <property type="match status" value="1"/>
</dbReference>
<dbReference type="PANTHER" id="PTHR43968:SF6">
    <property type="entry name" value="GLUTATHIONE S-TRANSFERASE OMEGA"/>
    <property type="match status" value="1"/>
</dbReference>
<dbReference type="InterPro" id="IPR004045">
    <property type="entry name" value="Glutathione_S-Trfase_N"/>
</dbReference>
<feature type="domain" description="GST N-terminal" evidence="1">
    <location>
        <begin position="11"/>
        <end position="99"/>
    </location>
</feature>
<dbReference type="InterPro" id="IPR010987">
    <property type="entry name" value="Glutathione-S-Trfase_C-like"/>
</dbReference>
<dbReference type="InterPro" id="IPR036249">
    <property type="entry name" value="Thioredoxin-like_sf"/>
</dbReference>
<dbReference type="PROSITE" id="PS50405">
    <property type="entry name" value="GST_CTER"/>
    <property type="match status" value="1"/>
</dbReference>
<proteinExistence type="predicted"/>
<dbReference type="InterPro" id="IPR034345">
    <property type="entry name" value="Gtt2-like_N"/>
</dbReference>
<accession>A0ABY9X247</accession>
<dbReference type="EMBL" id="CP043494">
    <property type="protein sequence ID" value="WNG49428.1"/>
    <property type="molecule type" value="Genomic_DNA"/>
</dbReference>
<dbReference type="SUPFAM" id="SSF47616">
    <property type="entry name" value="GST C-terminal domain-like"/>
    <property type="match status" value="1"/>
</dbReference>
<dbReference type="SFLD" id="SFLDG00358">
    <property type="entry name" value="Main_(cytGST)"/>
    <property type="match status" value="1"/>
</dbReference>
<dbReference type="Proteomes" id="UP001611383">
    <property type="component" value="Chromosome"/>
</dbReference>
<dbReference type="CDD" id="cd03051">
    <property type="entry name" value="GST_N_GTT2_like"/>
    <property type="match status" value="1"/>
</dbReference>
<dbReference type="InterPro" id="IPR050983">
    <property type="entry name" value="GST_Omega/HSP26"/>
</dbReference>
<evidence type="ECO:0000313" key="3">
    <source>
        <dbReference type="EMBL" id="WNG49428.1"/>
    </source>
</evidence>
<evidence type="ECO:0000259" key="1">
    <source>
        <dbReference type="PROSITE" id="PS50404"/>
    </source>
</evidence>
<dbReference type="Pfam" id="PF13417">
    <property type="entry name" value="GST_N_3"/>
    <property type="match status" value="1"/>
</dbReference>
<organism evidence="3 4">
    <name type="scientific">Archangium minus</name>
    <dbReference type="NCBI Taxonomy" id="83450"/>
    <lineage>
        <taxon>Bacteria</taxon>
        <taxon>Pseudomonadati</taxon>
        <taxon>Myxococcota</taxon>
        <taxon>Myxococcia</taxon>
        <taxon>Myxococcales</taxon>
        <taxon>Cystobacterineae</taxon>
        <taxon>Archangiaceae</taxon>
        <taxon>Archangium</taxon>
    </lineage>
</organism>
<dbReference type="Pfam" id="PF13410">
    <property type="entry name" value="GST_C_2"/>
    <property type="match status" value="1"/>
</dbReference>
<protein>
    <submittedName>
        <fullName evidence="3">Glutathione S-transferase family protein</fullName>
    </submittedName>
</protein>
<dbReference type="PANTHER" id="PTHR43968">
    <property type="match status" value="1"/>
</dbReference>
<gene>
    <name evidence="3" type="ORF">F0U60_38890</name>
</gene>
<name>A0ABY9X247_9BACT</name>
<sequence length="237" mass="26578">MSENKTRPMGRPMKFYDLSYGVYPRRVSIYLLEKGLTGIERISVRADTTDINGWSNEWREVRARNPAGTVPILETEDGTLIRQSTAILEYLEDRFPEPSLLGKTAEERAFTRDLVSLINEANVHFGTYCHKGNPLFAGKEVQSAEAAEIAWQAYVAQLSLIDKLSRDAEFLTGDRPTIADCMLMSLLQFAEGLYGKTIPPHCERLSSWYRRFSLRPSAAAPEYPPAVVAIAQGKTVS</sequence>
<dbReference type="SUPFAM" id="SSF52833">
    <property type="entry name" value="Thioredoxin-like"/>
    <property type="match status" value="1"/>
</dbReference>
<dbReference type="SFLD" id="SFLDS00019">
    <property type="entry name" value="Glutathione_Transferase_(cytos"/>
    <property type="match status" value="1"/>
</dbReference>
<evidence type="ECO:0000259" key="2">
    <source>
        <dbReference type="PROSITE" id="PS50405"/>
    </source>
</evidence>